<keyword evidence="1" id="KW-0472">Membrane</keyword>
<reference evidence="2 3" key="1">
    <citation type="submission" date="2017-03" db="EMBL/GenBank/DDBJ databases">
        <authorList>
            <person name="Afonso C.L."/>
            <person name="Miller P.J."/>
            <person name="Scott M.A."/>
            <person name="Spackman E."/>
            <person name="Goraichik I."/>
            <person name="Dimitrov K.M."/>
            <person name="Suarez D.L."/>
            <person name="Swayne D.E."/>
        </authorList>
    </citation>
    <scope>NUCLEOTIDE SEQUENCE [LARGE SCALE GENOMIC DNA]</scope>
    <source>
        <strain evidence="2 3">CECT 8397</strain>
    </source>
</reference>
<organism evidence="2 3">
    <name type="scientific">Pseudooctadecabacter jejudonensis</name>
    <dbReference type="NCBI Taxonomy" id="1391910"/>
    <lineage>
        <taxon>Bacteria</taxon>
        <taxon>Pseudomonadati</taxon>
        <taxon>Pseudomonadota</taxon>
        <taxon>Alphaproteobacteria</taxon>
        <taxon>Rhodobacterales</taxon>
        <taxon>Paracoccaceae</taxon>
        <taxon>Pseudooctadecabacter</taxon>
    </lineage>
</organism>
<evidence type="ECO:0000313" key="2">
    <source>
        <dbReference type="EMBL" id="SLN42600.1"/>
    </source>
</evidence>
<name>A0A1Y5SPW4_9RHOB</name>
<dbReference type="AlphaFoldDB" id="A0A1Y5SPW4"/>
<sequence>MTGKQTALTEFSRLESGGLWRATPDAQLREVLVSFGEATLVISDTAARPLTHWSLPAVSRLNLGERPAVFSPDGGQTETLEISDDLMIDAMEKVRKTVRRRRARPGRLRSAGLGAAALAILGLGVFWLPDALVRQAMTVVPQVKRAEFGATLLGHIQRVAGQTCRSTLGSDALAKVHRRALGAQVGGQVFVVPTGAEVSLYLPGGLIVMNRDLIEDTEDPAVVAGHIIAAAGQLHADDPLAALLRDRGIGTTFTLLTTGEIAPETLQSYAEDLFATPPARASDSVLLPLFEAASLPSTPYAYAVDITGESTLGLIEADPMQGRDAAPILTDAEWISLQGICS</sequence>
<keyword evidence="1" id="KW-1133">Transmembrane helix</keyword>
<dbReference type="RefSeq" id="WP_085864578.1">
    <property type="nucleotide sequence ID" value="NZ_FWFT01000003.1"/>
</dbReference>
<accession>A0A1Y5SPW4</accession>
<evidence type="ECO:0000256" key="1">
    <source>
        <dbReference type="SAM" id="Phobius"/>
    </source>
</evidence>
<keyword evidence="1" id="KW-0812">Transmembrane</keyword>
<proteinExistence type="predicted"/>
<keyword evidence="3" id="KW-1185">Reference proteome</keyword>
<evidence type="ECO:0000313" key="3">
    <source>
        <dbReference type="Proteomes" id="UP000193623"/>
    </source>
</evidence>
<dbReference type="EMBL" id="FWFT01000003">
    <property type="protein sequence ID" value="SLN42600.1"/>
    <property type="molecule type" value="Genomic_DNA"/>
</dbReference>
<protein>
    <recommendedName>
        <fullName evidence="4">Peptidase M48 domain-containing protein</fullName>
    </recommendedName>
</protein>
<evidence type="ECO:0008006" key="4">
    <source>
        <dbReference type="Google" id="ProtNLM"/>
    </source>
</evidence>
<dbReference type="OrthoDB" id="7822309at2"/>
<feature type="transmembrane region" description="Helical" evidence="1">
    <location>
        <begin position="108"/>
        <end position="128"/>
    </location>
</feature>
<dbReference type="Proteomes" id="UP000193623">
    <property type="component" value="Unassembled WGS sequence"/>
</dbReference>
<gene>
    <name evidence="2" type="ORF">PSJ8397_02162</name>
</gene>